<dbReference type="InterPro" id="IPR024064">
    <property type="entry name" value="FdhE-like_sf"/>
</dbReference>
<dbReference type="AlphaFoldDB" id="A0A5C8PT01"/>
<dbReference type="Pfam" id="PF04216">
    <property type="entry name" value="FdhE_N"/>
    <property type="match status" value="1"/>
</dbReference>
<gene>
    <name evidence="5" type="primary">fdhE</name>
    <name evidence="5" type="ORF">FHP25_05705</name>
</gene>
<protein>
    <submittedName>
        <fullName evidence="5">Formate dehydrogenase accessory protein FdhE</fullName>
    </submittedName>
</protein>
<feature type="domain" description="FdhE C-terminal" evidence="4">
    <location>
        <begin position="227"/>
        <end position="303"/>
    </location>
</feature>
<dbReference type="OrthoDB" id="9794151at2"/>
<keyword evidence="1" id="KW-0963">Cytoplasm</keyword>
<dbReference type="CDD" id="cd16341">
    <property type="entry name" value="FdhE"/>
    <property type="match status" value="1"/>
</dbReference>
<dbReference type="PIRSF" id="PIRSF018296">
    <property type="entry name" value="Format_dh_formtn"/>
    <property type="match status" value="1"/>
</dbReference>
<evidence type="ECO:0000259" key="4">
    <source>
        <dbReference type="Pfam" id="PF24860"/>
    </source>
</evidence>
<dbReference type="Gene3D" id="3.90.1670.10">
    <property type="entry name" value="FdhE-like domain"/>
    <property type="match status" value="1"/>
</dbReference>
<evidence type="ECO:0000313" key="6">
    <source>
        <dbReference type="Proteomes" id="UP000321638"/>
    </source>
</evidence>
<sequence length="319" mass="33794">MALKGKIVPEPVDIGQIAVPPFAQLPDAATLFESRAERLAALAPGHALEPYLRFLTAIARAQHGAVGQLPAGTLPGKDHIAFCHARELPVLDRLAWKRDASFVAGARAIATELTGTAMPEPAAQALAAFAGRDDASLEALADRVLREEHQDGEVAEVLFAGAALELHFACMAALLDPADLAPVEPRSLCPVCGSLAIASVVEAAHGRQGARFLCCSLCQTRWNYTRIQCAHCVSTKGIAYQNIEGGSKAVRAETCNECRTYTKILYLEEDADIDPVADDLASLPLDILVSEAGWARACPSFYLMPDGDDGDLPPLSSAG</sequence>
<dbReference type="GO" id="GO:0051604">
    <property type="term" value="P:protein maturation"/>
    <property type="evidence" value="ECO:0007669"/>
    <property type="project" value="TreeGrafter"/>
</dbReference>
<feature type="domain" description="FdhE N-terminal" evidence="2">
    <location>
        <begin position="20"/>
        <end position="183"/>
    </location>
</feature>
<organism evidence="5 6">
    <name type="scientific">Vineibacter terrae</name>
    <dbReference type="NCBI Taxonomy" id="2586908"/>
    <lineage>
        <taxon>Bacteria</taxon>
        <taxon>Pseudomonadati</taxon>
        <taxon>Pseudomonadota</taxon>
        <taxon>Alphaproteobacteria</taxon>
        <taxon>Hyphomicrobiales</taxon>
        <taxon>Vineibacter</taxon>
    </lineage>
</organism>
<reference evidence="5 6" key="1">
    <citation type="submission" date="2019-06" db="EMBL/GenBank/DDBJ databases">
        <title>New taxonomy in bacterial strain CC-CFT640, isolated from vineyard.</title>
        <authorList>
            <person name="Lin S.-Y."/>
            <person name="Tsai C.-F."/>
            <person name="Young C.-C."/>
        </authorList>
    </citation>
    <scope>NUCLEOTIDE SEQUENCE [LARGE SCALE GENOMIC DNA]</scope>
    <source>
        <strain evidence="5 6">CC-CFT640</strain>
    </source>
</reference>
<dbReference type="InterPro" id="IPR056774">
    <property type="entry name" value="FdhE_N"/>
</dbReference>
<dbReference type="PANTHER" id="PTHR37689:SF1">
    <property type="entry name" value="PROTEIN FDHE"/>
    <property type="match status" value="1"/>
</dbReference>
<name>A0A5C8PT01_9HYPH</name>
<evidence type="ECO:0000256" key="1">
    <source>
        <dbReference type="ARBA" id="ARBA00022490"/>
    </source>
</evidence>
<dbReference type="NCBIfam" id="TIGR01562">
    <property type="entry name" value="FdhE"/>
    <property type="match status" value="1"/>
</dbReference>
<proteinExistence type="predicted"/>
<dbReference type="Proteomes" id="UP000321638">
    <property type="component" value="Unassembled WGS sequence"/>
</dbReference>
<feature type="domain" description="FdhE central" evidence="3">
    <location>
        <begin position="188"/>
        <end position="226"/>
    </location>
</feature>
<dbReference type="Pfam" id="PF24859">
    <property type="entry name" value="FdhE_central"/>
    <property type="match status" value="1"/>
</dbReference>
<keyword evidence="6" id="KW-1185">Reference proteome</keyword>
<dbReference type="Pfam" id="PF24860">
    <property type="entry name" value="FdhE_C"/>
    <property type="match status" value="1"/>
</dbReference>
<evidence type="ECO:0000259" key="3">
    <source>
        <dbReference type="Pfam" id="PF24859"/>
    </source>
</evidence>
<evidence type="ECO:0000259" key="2">
    <source>
        <dbReference type="Pfam" id="PF04216"/>
    </source>
</evidence>
<dbReference type="InterPro" id="IPR056796">
    <property type="entry name" value="FdhE_C"/>
</dbReference>
<dbReference type="PANTHER" id="PTHR37689">
    <property type="entry name" value="PROTEIN FDHE"/>
    <property type="match status" value="1"/>
</dbReference>
<dbReference type="SUPFAM" id="SSF144020">
    <property type="entry name" value="FdhE-like"/>
    <property type="match status" value="1"/>
</dbReference>
<accession>A0A5C8PT01</accession>
<comment type="caution">
    <text evidence="5">The sequence shown here is derived from an EMBL/GenBank/DDBJ whole genome shotgun (WGS) entry which is preliminary data.</text>
</comment>
<dbReference type="InterPro" id="IPR006452">
    <property type="entry name" value="Formate_DH_accessory"/>
</dbReference>
<dbReference type="RefSeq" id="WP_147845953.1">
    <property type="nucleotide sequence ID" value="NZ_VDUZ01000005.1"/>
</dbReference>
<dbReference type="EMBL" id="VDUZ01000005">
    <property type="protein sequence ID" value="TXL79447.1"/>
    <property type="molecule type" value="Genomic_DNA"/>
</dbReference>
<dbReference type="GO" id="GO:0008199">
    <property type="term" value="F:ferric iron binding"/>
    <property type="evidence" value="ECO:0007669"/>
    <property type="project" value="TreeGrafter"/>
</dbReference>
<dbReference type="InterPro" id="IPR056797">
    <property type="entry name" value="FdhE_central"/>
</dbReference>
<dbReference type="GO" id="GO:0005829">
    <property type="term" value="C:cytosol"/>
    <property type="evidence" value="ECO:0007669"/>
    <property type="project" value="TreeGrafter"/>
</dbReference>
<evidence type="ECO:0000313" key="5">
    <source>
        <dbReference type="EMBL" id="TXL79447.1"/>
    </source>
</evidence>